<evidence type="ECO:0000313" key="5">
    <source>
        <dbReference type="Proteomes" id="UP000230790"/>
    </source>
</evidence>
<protein>
    <submittedName>
        <fullName evidence="4">DNA helicase</fullName>
    </submittedName>
</protein>
<keyword evidence="4" id="KW-0347">Helicase</keyword>
<dbReference type="PROSITE" id="PS00092">
    <property type="entry name" value="N6_MTASE"/>
    <property type="match status" value="1"/>
</dbReference>
<feature type="domain" description="Type ISP restriction-modification enzyme LLaBIII C-terminal specificity" evidence="3">
    <location>
        <begin position="231"/>
        <end position="333"/>
    </location>
</feature>
<feature type="domain" description="Type II methyltransferase M.TaqI-like" evidence="2">
    <location>
        <begin position="19"/>
        <end position="117"/>
    </location>
</feature>
<feature type="coiled-coil region" evidence="1">
    <location>
        <begin position="256"/>
        <end position="283"/>
    </location>
</feature>
<dbReference type="GO" id="GO:0003676">
    <property type="term" value="F:nucleic acid binding"/>
    <property type="evidence" value="ECO:0007669"/>
    <property type="project" value="InterPro"/>
</dbReference>
<keyword evidence="4" id="KW-0378">Hydrolase</keyword>
<dbReference type="EMBL" id="PGTN01000237">
    <property type="protein sequence ID" value="PJF46392.1"/>
    <property type="molecule type" value="Genomic_DNA"/>
</dbReference>
<dbReference type="SUPFAM" id="SSF53335">
    <property type="entry name" value="S-adenosyl-L-methionine-dependent methyltransferases"/>
    <property type="match status" value="1"/>
</dbReference>
<accession>A0A2M8Q9B8</accession>
<evidence type="ECO:0000256" key="1">
    <source>
        <dbReference type="SAM" id="Coils"/>
    </source>
</evidence>
<name>A0A2M8Q9B8_9CHLR</name>
<gene>
    <name evidence="4" type="ORF">CUN48_14030</name>
</gene>
<reference evidence="4 5" key="1">
    <citation type="submission" date="2017-11" db="EMBL/GenBank/DDBJ databases">
        <title>Evolution of Phototrophy in the Chloroflexi Phylum Driven by Horizontal Gene Transfer.</title>
        <authorList>
            <person name="Ward L.M."/>
            <person name="Hemp J."/>
            <person name="Shih P.M."/>
            <person name="Mcglynn S.E."/>
            <person name="Fischer W."/>
        </authorList>
    </citation>
    <scope>NUCLEOTIDE SEQUENCE [LARGE SCALE GENOMIC DNA]</scope>
    <source>
        <strain evidence="4">JP3_7</strain>
    </source>
</reference>
<dbReference type="Pfam" id="PF07669">
    <property type="entry name" value="Eco57I"/>
    <property type="match status" value="1"/>
</dbReference>
<dbReference type="Pfam" id="PF18135">
    <property type="entry name" value="Type_ISP_C"/>
    <property type="match status" value="1"/>
</dbReference>
<keyword evidence="1" id="KW-0175">Coiled coil</keyword>
<keyword evidence="4" id="KW-0067">ATP-binding</keyword>
<dbReference type="GO" id="GO:0032259">
    <property type="term" value="P:methylation"/>
    <property type="evidence" value="ECO:0007669"/>
    <property type="project" value="InterPro"/>
</dbReference>
<dbReference type="InterPro" id="IPR011639">
    <property type="entry name" value="MethylTrfase_TaqI-like_dom"/>
</dbReference>
<dbReference type="GO" id="GO:0004386">
    <property type="term" value="F:helicase activity"/>
    <property type="evidence" value="ECO:0007669"/>
    <property type="project" value="UniProtKB-KW"/>
</dbReference>
<evidence type="ECO:0000313" key="4">
    <source>
        <dbReference type="EMBL" id="PJF46392.1"/>
    </source>
</evidence>
<dbReference type="Gene3D" id="3.40.50.150">
    <property type="entry name" value="Vaccinia Virus protein VP39"/>
    <property type="match status" value="1"/>
</dbReference>
<keyword evidence="4" id="KW-0547">Nucleotide-binding</keyword>
<dbReference type="InterPro" id="IPR029063">
    <property type="entry name" value="SAM-dependent_MTases_sf"/>
</dbReference>
<dbReference type="InterPro" id="IPR041635">
    <property type="entry name" value="Type_ISP_LLaBIII_C"/>
</dbReference>
<dbReference type="GO" id="GO:0006304">
    <property type="term" value="P:DNA modification"/>
    <property type="evidence" value="ECO:0007669"/>
    <property type="project" value="InterPro"/>
</dbReference>
<evidence type="ECO:0000259" key="3">
    <source>
        <dbReference type="Pfam" id="PF18135"/>
    </source>
</evidence>
<evidence type="ECO:0000259" key="2">
    <source>
        <dbReference type="Pfam" id="PF07669"/>
    </source>
</evidence>
<feature type="non-terminal residue" evidence="4">
    <location>
        <position position="333"/>
    </location>
</feature>
<sequence length="333" mass="38358">MFNEKNTQRIARQLAAPINVIIGNPPYNAWQKSENLNNKNRPYPSLDARIRETYARDSRATNKNSLYDPYVRFFRWASDRLQDRDGIVAFVSNNSFVSAHAFDGMRKHLLQDFTHIYHLDLGGNVRKSQRGQKISNVFDIRVGVGITIAVKRQAAAARKLFYYAVPETGRKEDKLAYLRTTGTLRRVPWQALTPDERGTWLPDPEAEAFEALLPLGDKEAKRSQEGAPKTIFATYSLGVNTSRDEVIYAFQRGALLARVEAFVEAYNAELDRYKRAMRALGAKEKVDIDSFVRYDLIKWDGTLKGHLAREREARFDPSRVRQSLYRPFTKRYL</sequence>
<dbReference type="GO" id="GO:0009007">
    <property type="term" value="F:site-specific DNA-methyltransferase (adenine-specific) activity"/>
    <property type="evidence" value="ECO:0007669"/>
    <property type="project" value="UniProtKB-EC"/>
</dbReference>
<organism evidence="4 5">
    <name type="scientific">Candidatus Thermofonsia Clade 3 bacterium</name>
    <dbReference type="NCBI Taxonomy" id="2364212"/>
    <lineage>
        <taxon>Bacteria</taxon>
        <taxon>Bacillati</taxon>
        <taxon>Chloroflexota</taxon>
        <taxon>Candidatus Thermofontia</taxon>
        <taxon>Candidatus Thermofonsia Clade 3</taxon>
    </lineage>
</organism>
<proteinExistence type="predicted"/>
<dbReference type="AlphaFoldDB" id="A0A2M8Q9B8"/>
<dbReference type="InterPro" id="IPR002052">
    <property type="entry name" value="DNA_methylase_N6_adenine_CS"/>
</dbReference>
<comment type="caution">
    <text evidence="4">The sequence shown here is derived from an EMBL/GenBank/DDBJ whole genome shotgun (WGS) entry which is preliminary data.</text>
</comment>
<dbReference type="Proteomes" id="UP000230790">
    <property type="component" value="Unassembled WGS sequence"/>
</dbReference>